<dbReference type="InterPro" id="IPR021136">
    <property type="entry name" value="Flagellar_hook_control-like_C"/>
</dbReference>
<organism evidence="3">
    <name type="scientific">Vibrio chaetopteri</name>
    <dbReference type="NCBI Taxonomy" id="3016528"/>
    <lineage>
        <taxon>Bacteria</taxon>
        <taxon>Pseudomonadati</taxon>
        <taxon>Pseudomonadota</taxon>
        <taxon>Gammaproteobacteria</taxon>
        <taxon>Vibrionales</taxon>
        <taxon>Vibrionaceae</taxon>
        <taxon>Vibrio</taxon>
    </lineage>
</organism>
<feature type="region of interest" description="Disordered" evidence="1">
    <location>
        <begin position="1"/>
        <end position="168"/>
    </location>
</feature>
<dbReference type="InterPro" id="IPR052563">
    <property type="entry name" value="FliK"/>
</dbReference>
<feature type="compositionally biased region" description="Polar residues" evidence="1">
    <location>
        <begin position="60"/>
        <end position="69"/>
    </location>
</feature>
<keyword evidence="3" id="KW-0969">Cilium</keyword>
<feature type="compositionally biased region" description="Low complexity" evidence="1">
    <location>
        <begin position="1"/>
        <end position="15"/>
    </location>
</feature>
<dbReference type="PANTHER" id="PTHR37533:SF2">
    <property type="entry name" value="FLAGELLAR HOOK-LENGTH CONTROL PROTEIN"/>
    <property type="match status" value="1"/>
</dbReference>
<evidence type="ECO:0000313" key="3">
    <source>
        <dbReference type="EMBL" id="XCD15306.1"/>
    </source>
</evidence>
<feature type="region of interest" description="Disordered" evidence="1">
    <location>
        <begin position="527"/>
        <end position="584"/>
    </location>
</feature>
<feature type="compositionally biased region" description="Polar residues" evidence="1">
    <location>
        <begin position="527"/>
        <end position="539"/>
    </location>
</feature>
<dbReference type="EMBL" id="CP115920">
    <property type="protein sequence ID" value="XCD15306.1"/>
    <property type="molecule type" value="Genomic_DNA"/>
</dbReference>
<feature type="compositionally biased region" description="Basic and acidic residues" evidence="1">
    <location>
        <begin position="92"/>
        <end position="119"/>
    </location>
</feature>
<name>A0AAU8BFT7_9VIBR</name>
<feature type="compositionally biased region" description="Low complexity" evidence="1">
    <location>
        <begin position="551"/>
        <end position="560"/>
    </location>
</feature>
<feature type="compositionally biased region" description="Polar residues" evidence="1">
    <location>
        <begin position="142"/>
        <end position="160"/>
    </location>
</feature>
<sequence length="584" mass="59415">MSLSISNNSVSSSVLPKSEGKTSVSESDAAESPGFWDKFKDALSPEKSEADQKVEGSVAKSKTSSQSTDAMLEDAATQTKSSKEDSSDEEVSDVKAAKTDKVESAAKGEDSDSPVKKMTDQAALAGATQINAEESADLAAAKTSSENKASVDQPGNNATKTGADAEKAMSENAELLSRLDESNKALKNPVDGETEKVAGAVAAGVVAAEQAQPSSQPSSQTAEQITSSLTGDKTELASKQAQGSNTVLAASAAGAHASDGKLTQASEAKTTLAAEGEGKPQANIAWSKSDAELAAKSEAKAALTGTALAADKMPPAATSQAGTLSAGAAPQAQAQVSAQVSSVQIPVQGAQAASQPAGEMAAAAAMMTGGKELGGTDATKAGSPMGTQVAGANINGIKGANKTQNPAGLGNDTALQATGALTATQQLRAEQQTPAASAVQSPMVLTKENASDQVAERVQMMMSKNLKHVDIRLDPPELGRMQIRMSLNNDSATVHFTVQNQQTRDMVDQAMPRLREMLSQQGIQLADTSVQQQGQQQRHASNGSGTGGSGNSASNGSGDVDSVENGTSVEVAVKQNKDGISYYA</sequence>
<gene>
    <name evidence="3" type="ORF">PG915_12015</name>
</gene>
<protein>
    <submittedName>
        <fullName evidence="3">Flagellar hook-length control protein FliK</fullName>
    </submittedName>
</protein>
<feature type="compositionally biased region" description="Low complexity" evidence="1">
    <location>
        <begin position="208"/>
        <end position="224"/>
    </location>
</feature>
<feature type="region of interest" description="Disordered" evidence="1">
    <location>
        <begin position="208"/>
        <end position="246"/>
    </location>
</feature>
<feature type="compositionally biased region" description="Basic and acidic residues" evidence="1">
    <location>
        <begin position="37"/>
        <end position="54"/>
    </location>
</feature>
<evidence type="ECO:0000256" key="1">
    <source>
        <dbReference type="SAM" id="MobiDB-lite"/>
    </source>
</evidence>
<dbReference type="KEGG" id="vck:PG915_12015"/>
<evidence type="ECO:0000259" key="2">
    <source>
        <dbReference type="Pfam" id="PF02120"/>
    </source>
</evidence>
<dbReference type="CDD" id="cd17470">
    <property type="entry name" value="T3SS_Flik_C"/>
    <property type="match status" value="1"/>
</dbReference>
<dbReference type="Pfam" id="PF02120">
    <property type="entry name" value="Flg_hook"/>
    <property type="match status" value="1"/>
</dbReference>
<dbReference type="RefSeq" id="WP_353496737.1">
    <property type="nucleotide sequence ID" value="NZ_CP115920.1"/>
</dbReference>
<reference evidence="3" key="1">
    <citation type="submission" date="2023-01" db="EMBL/GenBank/DDBJ databases">
        <title>Vibrio sp. CB1-14 genome sequencing.</title>
        <authorList>
            <person name="Otstavnykh N."/>
            <person name="Isaeva M."/>
            <person name="Meleshko D."/>
        </authorList>
    </citation>
    <scope>NUCLEOTIDE SEQUENCE</scope>
    <source>
        <strain evidence="3">CB1-14</strain>
    </source>
</reference>
<dbReference type="InterPro" id="IPR038610">
    <property type="entry name" value="FliK-like_C_sf"/>
</dbReference>
<feature type="compositionally biased region" description="Polar residues" evidence="1">
    <location>
        <begin position="225"/>
        <end position="246"/>
    </location>
</feature>
<dbReference type="Gene3D" id="3.30.750.140">
    <property type="match status" value="1"/>
</dbReference>
<proteinExistence type="predicted"/>
<keyword evidence="3" id="KW-0966">Cell projection</keyword>
<dbReference type="PANTHER" id="PTHR37533">
    <property type="entry name" value="FLAGELLAR HOOK-LENGTH CONTROL PROTEIN"/>
    <property type="match status" value="1"/>
</dbReference>
<accession>A0AAU8BFT7</accession>
<dbReference type="AlphaFoldDB" id="A0AAU8BFT7"/>
<feature type="domain" description="Flagellar hook-length control protein-like C-terminal" evidence="2">
    <location>
        <begin position="456"/>
        <end position="538"/>
    </location>
</feature>
<keyword evidence="3" id="KW-0282">Flagellum</keyword>